<dbReference type="Proteomes" id="UP001589769">
    <property type="component" value="Unassembled WGS sequence"/>
</dbReference>
<dbReference type="Gene3D" id="2.160.20.20">
    <property type="match status" value="1"/>
</dbReference>
<dbReference type="InterPro" id="IPR036709">
    <property type="entry name" value="Autotransporte_beta_dom_sf"/>
</dbReference>
<dbReference type="SUPFAM" id="SSF51126">
    <property type="entry name" value="Pectin lyase-like"/>
    <property type="match status" value="1"/>
</dbReference>
<proteinExistence type="predicted"/>
<name>A0ABV6HYI9_9PAST</name>
<dbReference type="EMBL" id="JBHLWA010000049">
    <property type="protein sequence ID" value="MFC0323960.1"/>
    <property type="molecule type" value="Genomic_DNA"/>
</dbReference>
<sequence length="1786" mass="194361">MKRARYTTHSIVKNGFKVSVVAALVQTMLMLPNIAVAKDYNQITYKDGNISEENINIDSTQGELAADSFYSGIYIQWSNSNNQDIEIRSTGTGDQGDITTIGNIGIYSLIKNGDVLGRLPTLTVISNHDMTFNNQVSNMWNTNPSTITLQALNGTIQLNSSSQYSIDNIYSIYSSEATIKTEAQSNQLSINAPNATNKYFIQTKGYKYNSQWKLEKGNKASIVVQATTDDNLFNMDTNVGTDGGEIIGIKAESNSQIDLLASEGGNILQIGKVDKDINGKVGIVQGLYSNQAVINTNAQSNQLSINAPNATNKYLVYATGQWYGYEWNPEKLNPDTRKYGIWELNFISEDKSSIAIKATAGDNLFNVDTNVGTDGGYIIGAWADPNSQIDLLASSGGNILQIGKVGGTVNGKVSYVWGLYNTQGVINAEAQHNQLSINAPNAKNKYLIQAAGKAPNDKPNVTVNATTGDNLFTVDNSVGANGGEIIGVRADPNSQIDLLVSSGGNIFQIGKVDEKVSGKVSNVKGLYSNQAVIKAGAKSNQFSIYAPNAKNKYLIQAAGKAPNDKPNVTVNATTGDNLFDMDTNVGTDGGYIIGASADPNSQIDLLAPSGRNIWQIGEAGKVSTGKVKSVKGLSSNQAVINADAQENIISLNSRLTQDFEYYGVYSNTNAKISLSAANGDNQITLQAQLTEPVPVTLDKLNETQSYIRGLQSWMNSEVNLVGKNNRIHLQSEGDGVGVGYIQRVQDNVYTIQSNGILATNKPSETTATIEGKTSVVLQATEGSNQVDIDLKAHGEVYGVTAQHFGDVSLTAPEQNIVKVWNPDVQSPLMNLAKQDLIYRIGVYSSVNSQIGLTAANNSVTIGGNPVIQVGVQVVDNASATLEATTGNNTIDVRNAAIGSRGVSAINSLDGAEASRAAEKNNQVSLLATNGNNIITIAGSTKDRDFVEQSAVLKQTSYYARGFGSAVVYTSGGNSLVSMQAKNNLLLHSIPTDTKDLVHYSIYTTNQGRAELTAQTMNLLDGAQMGIYSDTGSSVMLHAQNNMINAAQHGISSNTNSIVKLEGRDNYISAKENGLLAQSNSEQHLIAQNTNEITGGKIGTFAVNGATIKVNGKDNLISASEYGAISQQNSQVTLEAELNKVSDAKVGLYANGGARLEVTGDSNLIKASQMATHSYTQGEVSVTGEMTIEAPMAAMSLSEGKIGLNYSKASWIKGELFAADRGEVAVKSKGSTLWLEGDGEAVNGGKIELQLTPRSTVIGRLDNFDAYQRTEHSTLFPFSRYVPAGMQATSSGQINLALMGDSLWKMTGQSWINRLSGEGTVDFNNPNGGRALHIEQLAGANRFLMRLNKDGAHSDMLYVKEGTATPQDVVIKNLPEVVNSMDYGDRLRFATVQRSQNEFVNGKVYATIEDNLFKQVVRVEYSKQPTDPDNTEAYNQAFNGQAMTKEKPSDSYVDSTYDGEDSYNVYLVRDKLNVPTENSKDMLKMLDATARYGFYLDTYTKREGQRAYSLGEIKEGAWARATHTRLKQYSDFRLNSNEYEIGYDKFRYNEAEKKQKWGLSFTYGHAKNEIDQVLQKGLVKKYMLSLYNTNQRNNDEGDNSYYNDNVLRVGALHSRYRSVMDNGVLWGSGSYKNYLFSASTEHGYRKFIDDDKRWYLVPQAQLQFAYLTHANYRTSNGIDVKLGSAKSLIGRVGMDVVRWLDESGDNRLYLKGNIMHEFLGKRAIQASDFTGNYNKTWNTRGTWYAVGVGYNAHVSEKTNVFIDAEKEFGQGRAGSYNLRLAISWQFK</sequence>
<gene>
    <name evidence="2" type="ORF">ACFFHT_10420</name>
</gene>
<dbReference type="InterPro" id="IPR006315">
    <property type="entry name" value="OM_autotransptr_brl_dom"/>
</dbReference>
<accession>A0ABV6HYI9</accession>
<keyword evidence="3" id="KW-1185">Reference proteome</keyword>
<evidence type="ECO:0000259" key="1">
    <source>
        <dbReference type="PROSITE" id="PS51208"/>
    </source>
</evidence>
<dbReference type="NCBIfam" id="TIGR01414">
    <property type="entry name" value="autotrans_barl"/>
    <property type="match status" value="1"/>
</dbReference>
<dbReference type="InterPro" id="IPR012332">
    <property type="entry name" value="Autotransporter_pectin_lyase_C"/>
</dbReference>
<evidence type="ECO:0000313" key="3">
    <source>
        <dbReference type="Proteomes" id="UP001589769"/>
    </source>
</evidence>
<reference evidence="2 3" key="1">
    <citation type="submission" date="2024-09" db="EMBL/GenBank/DDBJ databases">
        <authorList>
            <person name="Sun Q."/>
            <person name="Mori K."/>
        </authorList>
    </citation>
    <scope>NUCLEOTIDE SEQUENCE [LARGE SCALE GENOMIC DNA]</scope>
    <source>
        <strain evidence="2 3">CCM 7538</strain>
    </source>
</reference>
<dbReference type="RefSeq" id="WP_382375983.1">
    <property type="nucleotide sequence ID" value="NZ_JBHLWA010000049.1"/>
</dbReference>
<feature type="domain" description="Autotransporter" evidence="1">
    <location>
        <begin position="1509"/>
        <end position="1785"/>
    </location>
</feature>
<dbReference type="InterPro" id="IPR011050">
    <property type="entry name" value="Pectin_lyase_fold/virulence"/>
</dbReference>
<dbReference type="SUPFAM" id="SSF103515">
    <property type="entry name" value="Autotransporter"/>
    <property type="match status" value="1"/>
</dbReference>
<dbReference type="InterPro" id="IPR005546">
    <property type="entry name" value="Autotransporte_beta"/>
</dbReference>
<dbReference type="PROSITE" id="PS51208">
    <property type="entry name" value="AUTOTRANSPORTER"/>
    <property type="match status" value="1"/>
</dbReference>
<dbReference type="Pfam" id="PF03797">
    <property type="entry name" value="Autotransporter"/>
    <property type="match status" value="1"/>
</dbReference>
<dbReference type="Gene3D" id="2.40.128.130">
    <property type="entry name" value="Autotransporter beta-domain"/>
    <property type="match status" value="1"/>
</dbReference>
<evidence type="ECO:0000313" key="2">
    <source>
        <dbReference type="EMBL" id="MFC0323960.1"/>
    </source>
</evidence>
<comment type="caution">
    <text evidence="2">The sequence shown here is derived from an EMBL/GenBank/DDBJ whole genome shotgun (WGS) entry which is preliminary data.</text>
</comment>
<organism evidence="2 3">
    <name type="scientific">Gallibacterium melopsittaci</name>
    <dbReference type="NCBI Taxonomy" id="516063"/>
    <lineage>
        <taxon>Bacteria</taxon>
        <taxon>Pseudomonadati</taxon>
        <taxon>Pseudomonadota</taxon>
        <taxon>Gammaproteobacteria</taxon>
        <taxon>Pasteurellales</taxon>
        <taxon>Pasteurellaceae</taxon>
        <taxon>Gallibacterium</taxon>
    </lineage>
</organism>
<dbReference type="SMART" id="SM00869">
    <property type="entry name" value="Autotransporter"/>
    <property type="match status" value="1"/>
</dbReference>
<protein>
    <submittedName>
        <fullName evidence="2">Autotransporter outer membrane beta-barrel domain-containing protein</fullName>
    </submittedName>
</protein>